<keyword evidence="5" id="KW-1185">Reference proteome</keyword>
<dbReference type="GO" id="GO:0008930">
    <property type="term" value="F:methylthioadenosine nucleosidase activity"/>
    <property type="evidence" value="ECO:0007669"/>
    <property type="project" value="TreeGrafter"/>
</dbReference>
<sequence length="214" mass="23400">MKLLLVTATPEEIQPLSSHFDFREGPNIVNGNEIFILVTGVGMVATAWSMGQALASDTFDFAFNAGIAGSFSRTLNPGDVVNVEKDCFSELGAQDHDAFLSIDHLGFGRGTEYPVSGHLSDALSDHLPKVSAITVNTVHGNEESIEQTVARLNPDIETMEGAAFFYCCRMKSLPGLQVRAVSNYVERRNRLAWNIPLAIANLNKELIYLLNKLV</sequence>
<organism evidence="4 5">
    <name type="scientific">Pararcticibacter amylolyticus</name>
    <dbReference type="NCBI Taxonomy" id="2173175"/>
    <lineage>
        <taxon>Bacteria</taxon>
        <taxon>Pseudomonadati</taxon>
        <taxon>Bacteroidota</taxon>
        <taxon>Sphingobacteriia</taxon>
        <taxon>Sphingobacteriales</taxon>
        <taxon>Sphingobacteriaceae</taxon>
        <taxon>Pararcticibacter</taxon>
    </lineage>
</organism>
<evidence type="ECO:0000256" key="1">
    <source>
        <dbReference type="HAMAP-Rule" id="MF_00991"/>
    </source>
</evidence>
<dbReference type="GO" id="GO:0008782">
    <property type="term" value="F:adenosylhomocysteine nucleosidase activity"/>
    <property type="evidence" value="ECO:0007669"/>
    <property type="project" value="TreeGrafter"/>
</dbReference>
<dbReference type="RefSeq" id="WP_109413989.1">
    <property type="nucleotide sequence ID" value="NZ_QEAS01000001.1"/>
</dbReference>
<dbReference type="GO" id="GO:0009234">
    <property type="term" value="P:menaquinone biosynthetic process"/>
    <property type="evidence" value="ECO:0007669"/>
    <property type="project" value="UniProtKB-UniRule"/>
</dbReference>
<comment type="caution">
    <text evidence="4">The sequence shown here is derived from an EMBL/GenBank/DDBJ whole genome shotgun (WGS) entry which is preliminary data.</text>
</comment>
<dbReference type="EMBL" id="QEAS01000001">
    <property type="protein sequence ID" value="PWG82570.1"/>
    <property type="molecule type" value="Genomic_DNA"/>
</dbReference>
<comment type="catalytic activity">
    <reaction evidence="1">
        <text>futalosine + H2O = dehypoxanthine futalosine + hypoxanthine</text>
        <dbReference type="Rhea" id="RHEA:25904"/>
        <dbReference type="ChEBI" id="CHEBI:15377"/>
        <dbReference type="ChEBI" id="CHEBI:17368"/>
        <dbReference type="ChEBI" id="CHEBI:58863"/>
        <dbReference type="ChEBI" id="CHEBI:58864"/>
        <dbReference type="EC" id="3.2.2.26"/>
    </reaction>
</comment>
<dbReference type="PANTHER" id="PTHR46832:SF2">
    <property type="entry name" value="FUTALOSINE HYDROLASE"/>
    <property type="match status" value="1"/>
</dbReference>
<evidence type="ECO:0000259" key="3">
    <source>
        <dbReference type="Pfam" id="PF01048"/>
    </source>
</evidence>
<reference evidence="4 5" key="1">
    <citation type="submission" date="2018-04" db="EMBL/GenBank/DDBJ databases">
        <title>Pedobacter chongqingensis sp. nov., isolated from a rottenly hemp rope.</title>
        <authorList>
            <person name="Cai Y."/>
        </authorList>
    </citation>
    <scope>NUCLEOTIDE SEQUENCE [LARGE SCALE GENOMIC DNA]</scope>
    <source>
        <strain evidence="4 5">FJ4-8</strain>
    </source>
</reference>
<dbReference type="Proteomes" id="UP000245647">
    <property type="component" value="Unassembled WGS sequence"/>
</dbReference>
<dbReference type="InterPro" id="IPR035994">
    <property type="entry name" value="Nucleoside_phosphorylase_sf"/>
</dbReference>
<comment type="function">
    <text evidence="1">Catalyzes the hydrolysis of futalosine (FL) to dehypoxanthine futalosine (DHFL) and hypoxanthine, a step in the biosynthesis of menaquinone (MK, vitamin K2).</text>
</comment>
<name>A0A2U2PMF2_9SPHI</name>
<dbReference type="InterPro" id="IPR019963">
    <property type="entry name" value="FL_hydrolase_MqnB"/>
</dbReference>
<accession>A0A2U2PMF2</accession>
<proteinExistence type="inferred from homology"/>
<evidence type="ECO:0000256" key="2">
    <source>
        <dbReference type="NCBIfam" id="TIGR03664"/>
    </source>
</evidence>
<feature type="domain" description="Nucleoside phosphorylase" evidence="3">
    <location>
        <begin position="3"/>
        <end position="187"/>
    </location>
</feature>
<dbReference type="GO" id="GO:0019284">
    <property type="term" value="P:L-methionine salvage from S-adenosylmethionine"/>
    <property type="evidence" value="ECO:0007669"/>
    <property type="project" value="TreeGrafter"/>
</dbReference>
<keyword evidence="1 4" id="KW-0378">Hydrolase</keyword>
<dbReference type="NCBIfam" id="TIGR03664">
    <property type="entry name" value="fut_nucase"/>
    <property type="match status" value="1"/>
</dbReference>
<dbReference type="InterPro" id="IPR000845">
    <property type="entry name" value="Nucleoside_phosphorylase_d"/>
</dbReference>
<dbReference type="Gene3D" id="3.40.50.1580">
    <property type="entry name" value="Nucleoside phosphorylase domain"/>
    <property type="match status" value="1"/>
</dbReference>
<dbReference type="OrthoDB" id="9788270at2"/>
<dbReference type="PANTHER" id="PTHR46832">
    <property type="entry name" value="5'-METHYLTHIOADENOSINE/S-ADENOSYLHOMOCYSTEINE NUCLEOSIDASE"/>
    <property type="match status" value="1"/>
</dbReference>
<evidence type="ECO:0000313" key="5">
    <source>
        <dbReference type="Proteomes" id="UP000245647"/>
    </source>
</evidence>
<dbReference type="AlphaFoldDB" id="A0A2U2PMF2"/>
<dbReference type="Pfam" id="PF01048">
    <property type="entry name" value="PNP_UDP_1"/>
    <property type="match status" value="1"/>
</dbReference>
<dbReference type="GO" id="GO:0009116">
    <property type="term" value="P:nucleoside metabolic process"/>
    <property type="evidence" value="ECO:0007669"/>
    <property type="project" value="InterPro"/>
</dbReference>
<dbReference type="SUPFAM" id="SSF53167">
    <property type="entry name" value="Purine and uridine phosphorylases"/>
    <property type="match status" value="1"/>
</dbReference>
<comment type="similarity">
    <text evidence="1">Belongs to the PNP/UDP phosphorylase family. Futalosine hydrolase subfamily.</text>
</comment>
<dbReference type="HAMAP" id="MF_00991">
    <property type="entry name" value="MqnB"/>
    <property type="match status" value="1"/>
</dbReference>
<comment type="pathway">
    <text evidence="1">Quinol/quinone metabolism; menaquinone biosynthesis.</text>
</comment>
<dbReference type="GO" id="GO:0005829">
    <property type="term" value="C:cytosol"/>
    <property type="evidence" value="ECO:0007669"/>
    <property type="project" value="TreeGrafter"/>
</dbReference>
<keyword evidence="1" id="KW-0474">Menaquinone biosynthesis</keyword>
<dbReference type="EC" id="3.2.2.26" evidence="1 2"/>
<dbReference type="UniPathway" id="UPA00079"/>
<gene>
    <name evidence="1 4" type="primary">mqnB</name>
    <name evidence="4" type="ORF">DDR33_01530</name>
</gene>
<evidence type="ECO:0000313" key="4">
    <source>
        <dbReference type="EMBL" id="PWG82570.1"/>
    </source>
</evidence>
<protein>
    <recommendedName>
        <fullName evidence="1 2">Futalosine hydrolase</fullName>
        <shortName evidence="1">FL hydrolase</shortName>
        <ecNumber evidence="1 2">3.2.2.26</ecNumber>
    </recommendedName>
    <alternativeName>
        <fullName evidence="1">Futalosine nucleosidase</fullName>
    </alternativeName>
    <alternativeName>
        <fullName evidence="1">Menaquinone biosynthetic enzyme MqnB</fullName>
    </alternativeName>
</protein>